<name>A0ACC6U463_9BURK</name>
<accession>A0ACC6U463</accession>
<keyword evidence="2" id="KW-1185">Reference proteome</keyword>
<dbReference type="EMBL" id="JBFRCH010000012">
    <property type="protein sequence ID" value="MEX3934265.1"/>
    <property type="molecule type" value="Genomic_DNA"/>
</dbReference>
<organism evidence="1 2">
    <name type="scientific">Paraburkholderia phymatum</name>
    <dbReference type="NCBI Taxonomy" id="148447"/>
    <lineage>
        <taxon>Bacteria</taxon>
        <taxon>Pseudomonadati</taxon>
        <taxon>Pseudomonadota</taxon>
        <taxon>Betaproteobacteria</taxon>
        <taxon>Burkholderiales</taxon>
        <taxon>Burkholderiaceae</taxon>
        <taxon>Paraburkholderia</taxon>
    </lineage>
</organism>
<evidence type="ECO:0000313" key="2">
    <source>
        <dbReference type="Proteomes" id="UP001558850"/>
    </source>
</evidence>
<evidence type="ECO:0000313" key="1">
    <source>
        <dbReference type="EMBL" id="MEX3934265.1"/>
    </source>
</evidence>
<gene>
    <name evidence="1" type="ORF">AB4Y32_21135</name>
</gene>
<reference evidence="1" key="1">
    <citation type="submission" date="2024-07" db="EMBL/GenBank/DDBJ databases">
        <title>A survey of Mimosa microsymbionts across Brazilian biomes reveals a high diversity of Paraburkholderia nodulating endemic species, but also that Cupriavidus is common as a symbiont of widespread species.</title>
        <authorList>
            <person name="Rouws L."/>
            <person name="Barauna A."/>
            <person name="Beukes C."/>
            <person name="Rouws J.R.C."/>
            <person name="De Faria S.M."/>
            <person name="Gross E."/>
            <person name="Bueno Dos Reis Junior F."/>
            <person name="Simon M.F."/>
            <person name="Maluk M."/>
            <person name="Odee D.W."/>
            <person name="Kenicer G."/>
            <person name="Young J.P.W."/>
            <person name="Reis V.M."/>
            <person name="Zilli J."/>
            <person name="James E.K."/>
        </authorList>
    </citation>
    <scope>NUCLEOTIDE SEQUENCE</scope>
    <source>
        <strain evidence="1">EG181B</strain>
    </source>
</reference>
<dbReference type="Proteomes" id="UP001558850">
    <property type="component" value="Unassembled WGS sequence"/>
</dbReference>
<comment type="caution">
    <text evidence="1">The sequence shown here is derived from an EMBL/GenBank/DDBJ whole genome shotgun (WGS) entry which is preliminary data.</text>
</comment>
<sequence>MEGEAQVTRTSTKPADGPGPDVMAAAALDGNTVLSADGDDVGKIKEIMLDVHTGHIAYAVLASGGFLGIGGKLLAIPWAMLTLDTSRERFVVSASSGQIRNAPGFDKDNWPAMANPDWAATVHAYYGSKPYWSRRTEIPVDERGDMRIGESVADSPASPERGDVKL</sequence>
<proteinExistence type="predicted"/>
<protein>
    <submittedName>
        <fullName evidence="1">PRC-barrel domain-containing protein</fullName>
    </submittedName>
</protein>